<reference evidence="8" key="1">
    <citation type="submission" date="2016-11" db="UniProtKB">
        <authorList>
            <consortium name="WormBaseParasite"/>
        </authorList>
    </citation>
    <scope>IDENTIFICATION</scope>
</reference>
<proteinExistence type="inferred from homology"/>
<feature type="domain" description="Cyclin-like" evidence="5">
    <location>
        <begin position="112"/>
        <end position="196"/>
    </location>
</feature>
<keyword evidence="2 4" id="KW-0195">Cyclin</keyword>
<dbReference type="GO" id="GO:0051301">
    <property type="term" value="P:cell division"/>
    <property type="evidence" value="ECO:0007669"/>
    <property type="project" value="UniProtKB-KW"/>
</dbReference>
<feature type="domain" description="Cyclin C-terminal" evidence="6">
    <location>
        <begin position="205"/>
        <end position="328"/>
    </location>
</feature>
<protein>
    <submittedName>
        <fullName evidence="8">Cyclin N-terminal domain-containing protein</fullName>
    </submittedName>
</protein>
<keyword evidence="3" id="KW-0131">Cell cycle</keyword>
<name>A0A1I7YD28_9BILA</name>
<dbReference type="InterPro" id="IPR039361">
    <property type="entry name" value="Cyclin"/>
</dbReference>
<dbReference type="InterPro" id="IPR036915">
    <property type="entry name" value="Cyclin-like_sf"/>
</dbReference>
<dbReference type="WBParaSite" id="L893_g15153.t2">
    <property type="protein sequence ID" value="L893_g15153.t2"/>
    <property type="gene ID" value="L893_g15153"/>
</dbReference>
<dbReference type="SMART" id="SM01332">
    <property type="entry name" value="Cyclin_C"/>
    <property type="match status" value="1"/>
</dbReference>
<evidence type="ECO:0000313" key="7">
    <source>
        <dbReference type="Proteomes" id="UP000095287"/>
    </source>
</evidence>
<sequence length="338" mass="38713">MHRRISERASNIPVAEGGLKRSLSLRRMREPLSARKLELEPKIARRHSQSSQDQIAKNVVGALLPHNDFGLDQYCEDMFTYSRRLEEKVMSFPEDWIRKLTIESRMREILVDWFYQVLNRLQLLPETMNLTIHILNVAVQRLHVDKNNLQLVGITCMFVAAKYEELYPPSIEDFVSISGNCFSKEDMRSAEVKILKALKFSLSIPYLINFIRRGSTVLKKQNGTGAARIHSMAKMISEIALIDSTLCHLLPSLSAAVSIYIAMKIQRRPWNNALMMVAMGYDESQLQRVARQFVKPILAWTSPKHRLQALREKYNTAKAGNVATLTVDQRDALCELAL</sequence>
<dbReference type="SMART" id="SM00385">
    <property type="entry name" value="CYCLIN"/>
    <property type="match status" value="2"/>
</dbReference>
<evidence type="ECO:0000259" key="6">
    <source>
        <dbReference type="SMART" id="SM01332"/>
    </source>
</evidence>
<dbReference type="PANTHER" id="PTHR10177">
    <property type="entry name" value="CYCLINS"/>
    <property type="match status" value="1"/>
</dbReference>
<dbReference type="AlphaFoldDB" id="A0A1I7YD28"/>
<keyword evidence="1" id="KW-0132">Cell division</keyword>
<organism evidence="7 8">
    <name type="scientific">Steinernema glaseri</name>
    <dbReference type="NCBI Taxonomy" id="37863"/>
    <lineage>
        <taxon>Eukaryota</taxon>
        <taxon>Metazoa</taxon>
        <taxon>Ecdysozoa</taxon>
        <taxon>Nematoda</taxon>
        <taxon>Chromadorea</taxon>
        <taxon>Rhabditida</taxon>
        <taxon>Tylenchina</taxon>
        <taxon>Panagrolaimomorpha</taxon>
        <taxon>Strongyloidoidea</taxon>
        <taxon>Steinernematidae</taxon>
        <taxon>Steinernema</taxon>
    </lineage>
</organism>
<dbReference type="Pfam" id="PF00134">
    <property type="entry name" value="Cyclin_N"/>
    <property type="match status" value="1"/>
</dbReference>
<evidence type="ECO:0000259" key="5">
    <source>
        <dbReference type="SMART" id="SM00385"/>
    </source>
</evidence>
<comment type="similarity">
    <text evidence="4">Belongs to the cyclin family.</text>
</comment>
<evidence type="ECO:0000256" key="1">
    <source>
        <dbReference type="ARBA" id="ARBA00022618"/>
    </source>
</evidence>
<feature type="domain" description="Cyclin-like" evidence="5">
    <location>
        <begin position="209"/>
        <end position="295"/>
    </location>
</feature>
<dbReference type="SUPFAM" id="SSF47954">
    <property type="entry name" value="Cyclin-like"/>
    <property type="match status" value="2"/>
</dbReference>
<keyword evidence="7" id="KW-1185">Reference proteome</keyword>
<dbReference type="Pfam" id="PF02984">
    <property type="entry name" value="Cyclin_C"/>
    <property type="match status" value="1"/>
</dbReference>
<dbReference type="InterPro" id="IPR013763">
    <property type="entry name" value="Cyclin-like_dom"/>
</dbReference>
<evidence type="ECO:0000256" key="2">
    <source>
        <dbReference type="ARBA" id="ARBA00023127"/>
    </source>
</evidence>
<evidence type="ECO:0000313" key="8">
    <source>
        <dbReference type="WBParaSite" id="L893_g15153.t2"/>
    </source>
</evidence>
<dbReference type="InterPro" id="IPR004367">
    <property type="entry name" value="Cyclin_C-dom"/>
</dbReference>
<evidence type="ECO:0000256" key="4">
    <source>
        <dbReference type="RuleBase" id="RU000383"/>
    </source>
</evidence>
<dbReference type="FunFam" id="1.10.472.10:FF:000001">
    <property type="entry name" value="G2/mitotic-specific cyclin"/>
    <property type="match status" value="1"/>
</dbReference>
<evidence type="ECO:0000256" key="3">
    <source>
        <dbReference type="ARBA" id="ARBA00023306"/>
    </source>
</evidence>
<dbReference type="InterPro" id="IPR006671">
    <property type="entry name" value="Cyclin_N"/>
</dbReference>
<dbReference type="Gene3D" id="1.10.472.10">
    <property type="entry name" value="Cyclin-like"/>
    <property type="match status" value="2"/>
</dbReference>
<accession>A0A1I7YD28</accession>
<dbReference type="Proteomes" id="UP000095287">
    <property type="component" value="Unplaced"/>
</dbReference>